<gene>
    <name evidence="1" type="ORF">LTRI10_LOCUS21076</name>
</gene>
<protein>
    <submittedName>
        <fullName evidence="1">Uncharacterized protein</fullName>
    </submittedName>
</protein>
<dbReference type="Proteomes" id="UP001497516">
    <property type="component" value="Chromosome 3"/>
</dbReference>
<dbReference type="EMBL" id="OZ034816">
    <property type="protein sequence ID" value="CAL1379561.1"/>
    <property type="molecule type" value="Genomic_DNA"/>
</dbReference>
<evidence type="ECO:0000313" key="2">
    <source>
        <dbReference type="Proteomes" id="UP001497516"/>
    </source>
</evidence>
<dbReference type="AlphaFoldDB" id="A0AAV2E0V8"/>
<reference evidence="1 2" key="1">
    <citation type="submission" date="2024-04" db="EMBL/GenBank/DDBJ databases">
        <authorList>
            <person name="Fracassetti M."/>
        </authorList>
    </citation>
    <scope>NUCLEOTIDE SEQUENCE [LARGE SCALE GENOMIC DNA]</scope>
</reference>
<evidence type="ECO:0000313" key="1">
    <source>
        <dbReference type="EMBL" id="CAL1379561.1"/>
    </source>
</evidence>
<keyword evidence="2" id="KW-1185">Reference proteome</keyword>
<accession>A0AAV2E0V8</accession>
<organism evidence="1 2">
    <name type="scientific">Linum trigynum</name>
    <dbReference type="NCBI Taxonomy" id="586398"/>
    <lineage>
        <taxon>Eukaryota</taxon>
        <taxon>Viridiplantae</taxon>
        <taxon>Streptophyta</taxon>
        <taxon>Embryophyta</taxon>
        <taxon>Tracheophyta</taxon>
        <taxon>Spermatophyta</taxon>
        <taxon>Magnoliopsida</taxon>
        <taxon>eudicotyledons</taxon>
        <taxon>Gunneridae</taxon>
        <taxon>Pentapetalae</taxon>
        <taxon>rosids</taxon>
        <taxon>fabids</taxon>
        <taxon>Malpighiales</taxon>
        <taxon>Linaceae</taxon>
        <taxon>Linum</taxon>
    </lineage>
</organism>
<name>A0AAV2E0V8_9ROSI</name>
<proteinExistence type="predicted"/>
<sequence>MQVEWVPKNLGTMDIETVQASSSEVPIVSASNSGVAQPAKTVQALSNEVLVVTNSSPGAAPPVGAQTPPH</sequence>